<keyword evidence="4" id="KW-1185">Reference proteome</keyword>
<proteinExistence type="predicted"/>
<organism evidence="3 4">
    <name type="scientific">Bacillus bingmayongensis</name>
    <dbReference type="NCBI Taxonomy" id="1150157"/>
    <lineage>
        <taxon>Bacteria</taxon>
        <taxon>Bacillati</taxon>
        <taxon>Bacillota</taxon>
        <taxon>Bacilli</taxon>
        <taxon>Bacillales</taxon>
        <taxon>Bacillaceae</taxon>
        <taxon>Bacillus</taxon>
    </lineage>
</organism>
<dbReference type="InterPro" id="IPR025057">
    <property type="entry name" value="DUF3994"/>
</dbReference>
<protein>
    <submittedName>
        <fullName evidence="3">DUF3994 domain-containing protein</fullName>
    </submittedName>
</protein>
<reference evidence="4" key="1">
    <citation type="submission" date="2023-11" db="EMBL/GenBank/DDBJ databases">
        <title>Genome Sequence of Bacillus pseudomycoides stain BUPM19.</title>
        <authorList>
            <person name="Farhat A."/>
        </authorList>
    </citation>
    <scope>NUCLEOTIDE SEQUENCE [LARGE SCALE GENOMIC DNA]</scope>
    <source>
        <strain evidence="4">BUPM19</strain>
    </source>
</reference>
<dbReference type="Pfam" id="PF22872">
    <property type="entry name" value="DUF7018"/>
    <property type="match status" value="1"/>
</dbReference>
<comment type="caution">
    <text evidence="3">The sequence shown here is derived from an EMBL/GenBank/DDBJ whole genome shotgun (WGS) entry which is preliminary data.</text>
</comment>
<accession>A0ABU5K2A3</accession>
<name>A0ABU5K2A3_9BACI</name>
<evidence type="ECO:0000259" key="2">
    <source>
        <dbReference type="Pfam" id="PF22872"/>
    </source>
</evidence>
<dbReference type="RefSeq" id="WP_374218861.1">
    <property type="nucleotide sequence ID" value="NZ_JAXOVW010000060.1"/>
</dbReference>
<sequence length="311" mass="35577">MKAKKIASVAVPVMLLFGCGGEKTDTPKKDKASESQTVAKKVKVSKEDYPNKINDLCVEFDKLFAEYKQTTDEVMSGKKKKEEIPKKLKELNGVVDKFVEICPPSEYKETQKDVEKSMGYFRESFKLVNEVFTRTTRGSKTDKELMDEASAKLVDADKYWAKFYKSIEDNIKLGDGTITAKDLKDLDKKAGIEYDKVKENLSKDGKELVGTWGFDDPNGYIVSMVIHENGTFETYGKGEYPDKKNYLTGTWKYNPNGYAFTIHIEKSFRDGVEEEEARDVDIPYKVQNFDGKNVQFFSPKTFNTIRYVKQK</sequence>
<evidence type="ECO:0000313" key="4">
    <source>
        <dbReference type="Proteomes" id="UP001291930"/>
    </source>
</evidence>
<dbReference type="Proteomes" id="UP001291930">
    <property type="component" value="Unassembled WGS sequence"/>
</dbReference>
<dbReference type="PROSITE" id="PS51257">
    <property type="entry name" value="PROKAR_LIPOPROTEIN"/>
    <property type="match status" value="1"/>
</dbReference>
<evidence type="ECO:0000313" key="3">
    <source>
        <dbReference type="EMBL" id="MDZ5609387.1"/>
    </source>
</evidence>
<dbReference type="EMBL" id="JAXOVW010000060">
    <property type="protein sequence ID" value="MDZ5609387.1"/>
    <property type="molecule type" value="Genomic_DNA"/>
</dbReference>
<feature type="domain" description="DUF3994" evidence="1">
    <location>
        <begin position="173"/>
        <end position="295"/>
    </location>
</feature>
<evidence type="ECO:0000259" key="1">
    <source>
        <dbReference type="Pfam" id="PF13159"/>
    </source>
</evidence>
<dbReference type="Pfam" id="PF13159">
    <property type="entry name" value="DUF3994"/>
    <property type="match status" value="1"/>
</dbReference>
<gene>
    <name evidence="3" type="ORF">U2I54_20540</name>
</gene>
<feature type="domain" description="DUF7018" evidence="2">
    <location>
        <begin position="43"/>
        <end position="164"/>
    </location>
</feature>
<dbReference type="InterPro" id="IPR053854">
    <property type="entry name" value="DUF7018"/>
</dbReference>